<keyword evidence="10" id="KW-1015">Disulfide bond</keyword>
<feature type="transmembrane region" description="Helical" evidence="16">
    <location>
        <begin position="473"/>
        <end position="494"/>
    </location>
</feature>
<dbReference type="CDD" id="cd15126">
    <property type="entry name" value="7tmA_ETBR-LP2"/>
    <property type="match status" value="1"/>
</dbReference>
<dbReference type="PRINTS" id="PR00237">
    <property type="entry name" value="GPCRRHODOPSN"/>
</dbReference>
<evidence type="ECO:0000256" key="14">
    <source>
        <dbReference type="ARBA" id="ARBA00023273"/>
    </source>
</evidence>
<dbReference type="Ensembl" id="ENSCPRT00005010275.1">
    <property type="protein sequence ID" value="ENSCPRP00005008718.1"/>
    <property type="gene ID" value="ENSCPRG00005006237.1"/>
</dbReference>
<reference evidence="18" key="1">
    <citation type="submission" date="2025-08" db="UniProtKB">
        <authorList>
            <consortium name="Ensembl"/>
        </authorList>
    </citation>
    <scope>IDENTIFICATION</scope>
</reference>
<keyword evidence="4 16" id="KW-0812">Transmembrane</keyword>
<dbReference type="GO" id="GO:0007193">
    <property type="term" value="P:adenylate cyclase-inhibiting G protein-coupled receptor signaling pathway"/>
    <property type="evidence" value="ECO:0007669"/>
    <property type="project" value="Ensembl"/>
</dbReference>
<keyword evidence="3" id="KW-1003">Cell membrane</keyword>
<feature type="transmembrane region" description="Helical" evidence="16">
    <location>
        <begin position="370"/>
        <end position="389"/>
    </location>
</feature>
<evidence type="ECO:0000313" key="18">
    <source>
        <dbReference type="Ensembl" id="ENSCPRP00005008718.1"/>
    </source>
</evidence>
<feature type="transmembrane region" description="Helical" evidence="16">
    <location>
        <begin position="410"/>
        <end position="432"/>
    </location>
</feature>
<dbReference type="OMA" id="DSCVMKP"/>
<keyword evidence="7 16" id="KW-1133">Transmembrane helix</keyword>
<keyword evidence="8" id="KW-0297">G-protein coupled receptor</keyword>
<evidence type="ECO:0000256" key="15">
    <source>
        <dbReference type="SAM" id="MobiDB-lite"/>
    </source>
</evidence>
<dbReference type="InterPro" id="IPR017452">
    <property type="entry name" value="GPCR_Rhodpsn_7TM"/>
</dbReference>
<dbReference type="FunFam" id="1.20.1070.10:FF:000059">
    <property type="entry name" value="G protein-coupled receptor 37"/>
    <property type="match status" value="1"/>
</dbReference>
<feature type="domain" description="G-protein coupled receptors family 1 profile" evidence="17">
    <location>
        <begin position="309"/>
        <end position="578"/>
    </location>
</feature>
<dbReference type="GO" id="GO:0007224">
    <property type="term" value="P:smoothened signaling pathway"/>
    <property type="evidence" value="ECO:0007669"/>
    <property type="project" value="Ensembl"/>
</dbReference>
<dbReference type="PANTHER" id="PTHR46216:SF4">
    <property type="entry name" value="G-PROTEIN COUPLED RECEPTOR 37-LIKE 1"/>
    <property type="match status" value="1"/>
</dbReference>
<gene>
    <name evidence="18" type="primary">GPR37L1</name>
</gene>
<name>A0A7M4EEY7_CROPO</name>
<dbReference type="GO" id="GO:0042995">
    <property type="term" value="C:cell projection"/>
    <property type="evidence" value="ECO:0007669"/>
    <property type="project" value="UniProtKB-SubCell"/>
</dbReference>
<accession>A0A7M4EEY7</accession>
<evidence type="ECO:0000256" key="10">
    <source>
        <dbReference type="ARBA" id="ARBA00023157"/>
    </source>
</evidence>
<dbReference type="Gene3D" id="1.20.1070.10">
    <property type="entry name" value="Rhodopsin 7-helix transmembrane proteins"/>
    <property type="match status" value="1"/>
</dbReference>
<evidence type="ECO:0000259" key="17">
    <source>
        <dbReference type="PROSITE" id="PS50262"/>
    </source>
</evidence>
<dbReference type="Proteomes" id="UP000594220">
    <property type="component" value="Unplaced"/>
</dbReference>
<evidence type="ECO:0000256" key="8">
    <source>
        <dbReference type="ARBA" id="ARBA00023040"/>
    </source>
</evidence>
<dbReference type="PRINTS" id="PR01421">
    <property type="entry name" value="GPR37ORPHANR"/>
</dbReference>
<feature type="region of interest" description="Disordered" evidence="15">
    <location>
        <begin position="180"/>
        <end position="274"/>
    </location>
</feature>
<dbReference type="InterPro" id="IPR003909">
    <property type="entry name" value="GPR37_orph"/>
</dbReference>
<dbReference type="GO" id="GO:0045879">
    <property type="term" value="P:negative regulation of smoothened signaling pathway"/>
    <property type="evidence" value="ECO:0007669"/>
    <property type="project" value="Ensembl"/>
</dbReference>
<dbReference type="GO" id="GO:0045665">
    <property type="term" value="P:negative regulation of neuron differentiation"/>
    <property type="evidence" value="ECO:0007669"/>
    <property type="project" value="Ensembl"/>
</dbReference>
<evidence type="ECO:0000256" key="6">
    <source>
        <dbReference type="ARBA" id="ARBA00022843"/>
    </source>
</evidence>
<dbReference type="AlphaFoldDB" id="A0A7M4EEY7"/>
<keyword evidence="13" id="KW-0807">Transducer</keyword>
<dbReference type="GeneTree" id="ENSGT01150000286942"/>
<evidence type="ECO:0000256" key="12">
    <source>
        <dbReference type="ARBA" id="ARBA00023180"/>
    </source>
</evidence>
<feature type="compositionally biased region" description="Polar residues" evidence="15">
    <location>
        <begin position="255"/>
        <end position="271"/>
    </location>
</feature>
<evidence type="ECO:0000313" key="19">
    <source>
        <dbReference type="Proteomes" id="UP000594220"/>
    </source>
</evidence>
<evidence type="ECO:0000256" key="1">
    <source>
        <dbReference type="ARBA" id="ARBA00004316"/>
    </source>
</evidence>
<dbReference type="PROSITE" id="PS50262">
    <property type="entry name" value="G_PROTEIN_RECEP_F1_2"/>
    <property type="match status" value="1"/>
</dbReference>
<dbReference type="GO" id="GO:0021940">
    <property type="term" value="P:positive regulation of cerebellar granule cell precursor proliferation"/>
    <property type="evidence" value="ECO:0007669"/>
    <property type="project" value="Ensembl"/>
</dbReference>
<keyword evidence="9 16" id="KW-0472">Membrane</keyword>
<feature type="region of interest" description="Disordered" evidence="15">
    <location>
        <begin position="1"/>
        <end position="29"/>
    </location>
</feature>
<keyword evidence="12" id="KW-0325">Glycoprotein</keyword>
<evidence type="ECO:0000256" key="2">
    <source>
        <dbReference type="ARBA" id="ARBA00004651"/>
    </source>
</evidence>
<dbReference type="GO" id="GO:0008528">
    <property type="term" value="F:G protein-coupled peptide receptor activity"/>
    <property type="evidence" value="ECO:0007669"/>
    <property type="project" value="Ensembl"/>
</dbReference>
<dbReference type="GO" id="GO:0060020">
    <property type="term" value="P:Bergmann glial cell differentiation"/>
    <property type="evidence" value="ECO:0007669"/>
    <property type="project" value="Ensembl"/>
</dbReference>
<dbReference type="GO" id="GO:0042277">
    <property type="term" value="F:peptide binding"/>
    <property type="evidence" value="ECO:0007669"/>
    <property type="project" value="Ensembl"/>
</dbReference>
<dbReference type="GO" id="GO:0043235">
    <property type="term" value="C:receptor complex"/>
    <property type="evidence" value="ECO:0007669"/>
    <property type="project" value="Ensembl"/>
</dbReference>
<dbReference type="GO" id="GO:0034614">
    <property type="term" value="P:cellular response to reactive oxygen species"/>
    <property type="evidence" value="ECO:0007669"/>
    <property type="project" value="Ensembl"/>
</dbReference>
<sequence>MPNQGPAPRQPLHEPTGADSPLSGAGQLQPADHCSGELYCSRQRAWGSHKGSLAAETAFILARAQQRIQSRGWSRERQAAAFLHPSHPSLLHRILSWRGAALLGRGCCLQVVDLSPTCAQGVMPLLWTLLHVLMLQWTSGEEGTHGHAGLTWEGSAHPGQEEETSRSSLGLNFLLETPVKVQHPQDGLQDTSAPGERLTRTRLRRGTKDEDSKSVQQYVPGVRVEFPRPINPGSLWPTKPLVPSSTDPSKHQEGSHTNPQGTDPRSNLTTTPDKRMQIQNPLYPVTENSYSAYAVMFLSLIVFAVGIIGNLSVMCVVWHNYYMKSAWNSILASLAFWDFLILFFCLPVVIFNELTKKRLLGDISCRIVPFMEVSSLGVTTFSLCALGIDRFHAATSPQAKTRPIEQCHSIIAKLAVIWVGSMTLSTPEILLWQLTQDTSLVSGVVTEYCIMKPSSDLPESVYSLVLTYQNARMWWYFGCYFCLPILFTVSCQLVTRRISSNEKKAECRGTKHSQCESQLNCTVIGLTVIYSLCTIPENICNIVVAYMSPDMSKQTLDLLSLINQFFLFFKCSVTPVLLLCLCKPLGQAFMDCCCCCCEECSQDTSSSDGSSDSKLKTEMSSSMFFDKPRESPPPIMAIGTPC</sequence>
<proteinExistence type="predicted"/>
<feature type="transmembrane region" description="Helical" evidence="16">
    <location>
        <begin position="290"/>
        <end position="318"/>
    </location>
</feature>
<dbReference type="GO" id="GO:0043410">
    <property type="term" value="P:positive regulation of MAPK cascade"/>
    <property type="evidence" value="ECO:0007669"/>
    <property type="project" value="Ensembl"/>
</dbReference>
<evidence type="ECO:0000256" key="3">
    <source>
        <dbReference type="ARBA" id="ARBA00022475"/>
    </source>
</evidence>
<protein>
    <submittedName>
        <fullName evidence="18">G protein-coupled receptor 37 like 1</fullName>
    </submittedName>
</protein>
<keyword evidence="6" id="KW-0832">Ubl conjugation</keyword>
<dbReference type="PANTHER" id="PTHR46216">
    <property type="entry name" value="PROSAPOSIN RECEPTOR GPR37 FAMILY MEMBER"/>
    <property type="match status" value="1"/>
</dbReference>
<reference evidence="18" key="2">
    <citation type="submission" date="2025-09" db="UniProtKB">
        <authorList>
            <consortium name="Ensembl"/>
        </authorList>
    </citation>
    <scope>IDENTIFICATION</scope>
</reference>
<comment type="subcellular location">
    <subcellularLocation>
        <location evidence="2">Cell membrane</location>
        <topology evidence="2">Multi-pass membrane protein</topology>
    </subcellularLocation>
    <subcellularLocation>
        <location evidence="1">Cell projection</location>
    </subcellularLocation>
</comment>
<feature type="transmembrane region" description="Helical" evidence="16">
    <location>
        <begin position="330"/>
        <end position="350"/>
    </location>
</feature>
<organism evidence="18 19">
    <name type="scientific">Crocodylus porosus</name>
    <name type="common">Saltwater crocodile</name>
    <name type="synonym">Estuarine crocodile</name>
    <dbReference type="NCBI Taxonomy" id="8502"/>
    <lineage>
        <taxon>Eukaryota</taxon>
        <taxon>Metazoa</taxon>
        <taxon>Chordata</taxon>
        <taxon>Craniata</taxon>
        <taxon>Vertebrata</taxon>
        <taxon>Euteleostomi</taxon>
        <taxon>Archelosauria</taxon>
        <taxon>Archosauria</taxon>
        <taxon>Crocodylia</taxon>
        <taxon>Longirostres</taxon>
        <taxon>Crocodylidae</taxon>
        <taxon>Crocodylus</taxon>
    </lineage>
</organism>
<dbReference type="InterPro" id="IPR000276">
    <property type="entry name" value="GPCR_Rhodpsn"/>
</dbReference>
<evidence type="ECO:0000256" key="13">
    <source>
        <dbReference type="ARBA" id="ARBA00023224"/>
    </source>
</evidence>
<evidence type="ECO:0000256" key="4">
    <source>
        <dbReference type="ARBA" id="ARBA00022692"/>
    </source>
</evidence>
<evidence type="ECO:0000256" key="5">
    <source>
        <dbReference type="ARBA" id="ARBA00022729"/>
    </source>
</evidence>
<keyword evidence="11" id="KW-0675">Receptor</keyword>
<dbReference type="GO" id="GO:0005886">
    <property type="term" value="C:plasma membrane"/>
    <property type="evidence" value="ECO:0007669"/>
    <property type="project" value="UniProtKB-SubCell"/>
</dbReference>
<dbReference type="GO" id="GO:0036505">
    <property type="term" value="F:prosaposin receptor activity"/>
    <property type="evidence" value="ECO:0007669"/>
    <property type="project" value="Ensembl"/>
</dbReference>
<dbReference type="Pfam" id="PF00001">
    <property type="entry name" value="7tm_1"/>
    <property type="match status" value="1"/>
</dbReference>
<evidence type="ECO:0000256" key="7">
    <source>
        <dbReference type="ARBA" id="ARBA00022989"/>
    </source>
</evidence>
<evidence type="ECO:0000256" key="11">
    <source>
        <dbReference type="ARBA" id="ARBA00023170"/>
    </source>
</evidence>
<keyword evidence="19" id="KW-1185">Reference proteome</keyword>
<feature type="region of interest" description="Disordered" evidence="15">
    <location>
        <begin position="146"/>
        <end position="167"/>
    </location>
</feature>
<dbReference type="GO" id="GO:0048712">
    <property type="term" value="P:negative regulation of astrocyte differentiation"/>
    <property type="evidence" value="ECO:0007669"/>
    <property type="project" value="Ensembl"/>
</dbReference>
<dbReference type="GO" id="GO:0003085">
    <property type="term" value="P:negative regulation of systemic arterial blood pressure"/>
    <property type="evidence" value="ECO:0007669"/>
    <property type="project" value="Ensembl"/>
</dbReference>
<dbReference type="SUPFAM" id="SSF81321">
    <property type="entry name" value="Family A G protein-coupled receptor-like"/>
    <property type="match status" value="1"/>
</dbReference>
<evidence type="ECO:0000256" key="9">
    <source>
        <dbReference type="ARBA" id="ARBA00023136"/>
    </source>
</evidence>
<evidence type="ECO:0000256" key="16">
    <source>
        <dbReference type="SAM" id="Phobius"/>
    </source>
</evidence>
<keyword evidence="14" id="KW-0966">Cell projection</keyword>
<keyword evidence="5" id="KW-0732">Signal</keyword>